<feature type="region of interest" description="Disordered" evidence="9">
    <location>
        <begin position="32"/>
        <end position="59"/>
    </location>
</feature>
<evidence type="ECO:0000256" key="7">
    <source>
        <dbReference type="ARBA" id="ARBA00023128"/>
    </source>
</evidence>
<dbReference type="OrthoDB" id="3356905at2759"/>
<dbReference type="InterPro" id="IPR031468">
    <property type="entry name" value="SMP_LBD"/>
</dbReference>
<dbReference type="PANTHER" id="PTHR28204">
    <property type="entry name" value="MITOCHONDRIAL DISTRIBUTION AND MORPHOLOGY PROTEIN 12"/>
    <property type="match status" value="1"/>
</dbReference>
<keyword evidence="8" id="KW-0472">Membrane</keyword>
<evidence type="ECO:0000256" key="4">
    <source>
        <dbReference type="ARBA" id="ARBA00022824"/>
    </source>
</evidence>
<dbReference type="PROSITE" id="PS51847">
    <property type="entry name" value="SMP"/>
    <property type="match status" value="1"/>
</dbReference>
<dbReference type="InterPro" id="IPR027532">
    <property type="entry name" value="Mdm12"/>
</dbReference>
<feature type="compositionally biased region" description="Polar residues" evidence="9">
    <location>
        <begin position="44"/>
        <end position="55"/>
    </location>
</feature>
<dbReference type="FunCoup" id="A0A316VXY5">
    <property type="interactions" value="28"/>
</dbReference>
<feature type="domain" description="SMP-LTD" evidence="10">
    <location>
        <begin position="63"/>
        <end position="556"/>
    </location>
</feature>
<dbReference type="GO" id="GO:1990456">
    <property type="term" value="P:mitochondrion-endoplasmic reticulum membrane tethering"/>
    <property type="evidence" value="ECO:0007669"/>
    <property type="project" value="TreeGrafter"/>
</dbReference>
<evidence type="ECO:0000259" key="10">
    <source>
        <dbReference type="PROSITE" id="PS51847"/>
    </source>
</evidence>
<keyword evidence="4" id="KW-0256">Endoplasmic reticulum</keyword>
<dbReference type="STRING" id="1522189.A0A316VXY5"/>
<evidence type="ECO:0000256" key="5">
    <source>
        <dbReference type="ARBA" id="ARBA00023055"/>
    </source>
</evidence>
<dbReference type="AlphaFoldDB" id="A0A316VXY5"/>
<evidence type="ECO:0000313" key="12">
    <source>
        <dbReference type="Proteomes" id="UP000245783"/>
    </source>
</evidence>
<evidence type="ECO:0000256" key="8">
    <source>
        <dbReference type="ARBA" id="ARBA00023136"/>
    </source>
</evidence>
<dbReference type="Proteomes" id="UP000245783">
    <property type="component" value="Unassembled WGS sequence"/>
</dbReference>
<evidence type="ECO:0000256" key="9">
    <source>
        <dbReference type="SAM" id="MobiDB-lite"/>
    </source>
</evidence>
<feature type="region of interest" description="Disordered" evidence="9">
    <location>
        <begin position="252"/>
        <end position="279"/>
    </location>
</feature>
<feature type="compositionally biased region" description="Polar residues" evidence="9">
    <location>
        <begin position="144"/>
        <end position="158"/>
    </location>
</feature>
<dbReference type="GO" id="GO:0007005">
    <property type="term" value="P:mitochondrion organization"/>
    <property type="evidence" value="ECO:0007669"/>
    <property type="project" value="InterPro"/>
</dbReference>
<feature type="region of interest" description="Disordered" evidence="9">
    <location>
        <begin position="338"/>
        <end position="383"/>
    </location>
</feature>
<dbReference type="GeneID" id="37036056"/>
<keyword evidence="5" id="KW-0445">Lipid transport</keyword>
<feature type="region of interest" description="Disordered" evidence="9">
    <location>
        <begin position="470"/>
        <end position="496"/>
    </location>
</feature>
<keyword evidence="6" id="KW-0446">Lipid-binding</keyword>
<keyword evidence="2" id="KW-0813">Transport</keyword>
<keyword evidence="12" id="KW-1185">Reference proteome</keyword>
<comment type="subcellular location">
    <subcellularLocation>
        <location evidence="1">Membrane</location>
    </subcellularLocation>
</comment>
<dbReference type="InParanoid" id="A0A316VXY5"/>
<feature type="compositionally biased region" description="Low complexity" evidence="9">
    <location>
        <begin position="344"/>
        <end position="358"/>
    </location>
</feature>
<sequence>MITHQITPSRSFTRNIDSATCLSISVSPHTLADRLHTPKGGHSRNPTSSLPVSNGVQGGGPNMSLDISWSLLDSSLASQIQEKLNQALLRTTRPSFLGPIKISQLDFGSDAMDITLVDVGDVWRDFSGEAPLGPGESPLRESLGMNSQEKQREQQNLGQDDYRTRASSFDNAMDPLRLHGDRNVKVKHHAPRPAESKPGQGLARFAERNLPFAGGAQVASFAQAQANPHADDQGVGPELERGPRMQTYRQYGRGAQHHHPNDTGTSQYDRDSNWEGASLVGTPAPSGYGAWPGAGLGYARTPASVGAAYGYFPNFSLLAGRAAGAGVAGMGRIDASSRLEAQTAARESPEASPSVSPSAPHPIPTRTRQARQKEQQQGLSQPEAATAGQLPPLQLHLALDWSTSTFRLTLQTSLLINHPSPAFMELPLSITVTSLVLQAGAVVAFEPLSSGKTVHLCLVEPELELEDEELDEAGEKQGGANPAAANARPSAATSSAPTLSLGEKLIPHLTLESSVGQADKHTLENVGKVEKFVLELIRKAVVDEVRSLDVSSLPSL</sequence>
<dbReference type="RefSeq" id="XP_025368928.1">
    <property type="nucleotide sequence ID" value="XM_025514186.1"/>
</dbReference>
<dbReference type="GO" id="GO:0032865">
    <property type="term" value="C:ERMES complex"/>
    <property type="evidence" value="ECO:0007669"/>
    <property type="project" value="InterPro"/>
</dbReference>
<evidence type="ECO:0000256" key="1">
    <source>
        <dbReference type="ARBA" id="ARBA00004370"/>
    </source>
</evidence>
<organism evidence="11 12">
    <name type="scientific">Ceraceosorus guamensis</name>
    <dbReference type="NCBI Taxonomy" id="1522189"/>
    <lineage>
        <taxon>Eukaryota</taxon>
        <taxon>Fungi</taxon>
        <taxon>Dikarya</taxon>
        <taxon>Basidiomycota</taxon>
        <taxon>Ustilaginomycotina</taxon>
        <taxon>Exobasidiomycetes</taxon>
        <taxon>Ceraceosorales</taxon>
        <taxon>Ceraceosoraceae</taxon>
        <taxon>Ceraceosorus</taxon>
    </lineage>
</organism>
<dbReference type="EMBL" id="KZ819388">
    <property type="protein sequence ID" value="PWN41768.1"/>
    <property type="molecule type" value="Genomic_DNA"/>
</dbReference>
<feature type="region of interest" description="Disordered" evidence="9">
    <location>
        <begin position="128"/>
        <end position="161"/>
    </location>
</feature>
<name>A0A316VXY5_9BASI</name>
<evidence type="ECO:0000256" key="6">
    <source>
        <dbReference type="ARBA" id="ARBA00023121"/>
    </source>
</evidence>
<proteinExistence type="predicted"/>
<dbReference type="GO" id="GO:0008289">
    <property type="term" value="F:lipid binding"/>
    <property type="evidence" value="ECO:0007669"/>
    <property type="project" value="UniProtKB-KW"/>
</dbReference>
<evidence type="ECO:0000313" key="11">
    <source>
        <dbReference type="EMBL" id="PWN41768.1"/>
    </source>
</evidence>
<accession>A0A316VXY5</accession>
<evidence type="ECO:0000256" key="2">
    <source>
        <dbReference type="ARBA" id="ARBA00022448"/>
    </source>
</evidence>
<dbReference type="Pfam" id="PF26544">
    <property type="entry name" value="Mdm12"/>
    <property type="match status" value="1"/>
</dbReference>
<keyword evidence="3" id="KW-1000">Mitochondrion outer membrane</keyword>
<dbReference type="PANTHER" id="PTHR28204:SF1">
    <property type="entry name" value="MITOCHONDRIAL DISTRIBUTION AND MORPHOLOGY PROTEIN 12"/>
    <property type="match status" value="1"/>
</dbReference>
<gene>
    <name evidence="11" type="ORF">IE81DRAFT_324264</name>
</gene>
<keyword evidence="7" id="KW-0496">Mitochondrion</keyword>
<feature type="compositionally biased region" description="Low complexity" evidence="9">
    <location>
        <begin position="480"/>
        <end position="496"/>
    </location>
</feature>
<dbReference type="GO" id="GO:0015914">
    <property type="term" value="P:phospholipid transport"/>
    <property type="evidence" value="ECO:0007669"/>
    <property type="project" value="TreeGrafter"/>
</dbReference>
<reference evidence="11 12" key="1">
    <citation type="journal article" date="2018" name="Mol. Biol. Evol.">
        <title>Broad Genomic Sampling Reveals a Smut Pathogenic Ancestry of the Fungal Clade Ustilaginomycotina.</title>
        <authorList>
            <person name="Kijpornyongpan T."/>
            <person name="Mondo S.J."/>
            <person name="Barry K."/>
            <person name="Sandor L."/>
            <person name="Lee J."/>
            <person name="Lipzen A."/>
            <person name="Pangilinan J."/>
            <person name="LaButti K."/>
            <person name="Hainaut M."/>
            <person name="Henrissat B."/>
            <person name="Grigoriev I.V."/>
            <person name="Spatafora J.W."/>
            <person name="Aime M.C."/>
        </authorList>
    </citation>
    <scope>NUCLEOTIDE SEQUENCE [LARGE SCALE GENOMIC DNA]</scope>
    <source>
        <strain evidence="11 12">MCA 4658</strain>
    </source>
</reference>
<protein>
    <recommendedName>
        <fullName evidence="10">SMP-LTD domain-containing protein</fullName>
    </recommendedName>
</protein>
<evidence type="ECO:0000256" key="3">
    <source>
        <dbReference type="ARBA" id="ARBA00022787"/>
    </source>
</evidence>